<dbReference type="Pfam" id="PF05284">
    <property type="entry name" value="DUF736"/>
    <property type="match status" value="1"/>
</dbReference>
<gene>
    <name evidence="2" type="ORF">ABID26_007364</name>
</gene>
<evidence type="ECO:0000256" key="1">
    <source>
        <dbReference type="SAM" id="MobiDB-lite"/>
    </source>
</evidence>
<dbReference type="Proteomes" id="UP001549036">
    <property type="component" value="Unassembled WGS sequence"/>
</dbReference>
<reference evidence="2 3" key="1">
    <citation type="submission" date="2024-06" db="EMBL/GenBank/DDBJ databases">
        <title>Genomic Encyclopedia of Type Strains, Phase IV (KMG-IV): sequencing the most valuable type-strain genomes for metagenomic binning, comparative biology and taxonomic classification.</title>
        <authorList>
            <person name="Goeker M."/>
        </authorList>
    </citation>
    <scope>NUCLEOTIDE SEQUENCE [LARGE SCALE GENOMIC DNA]</scope>
    <source>
        <strain evidence="2 3">DSM 29846</strain>
    </source>
</reference>
<sequence>MDHQRRSRPVKDYRHRGKSRQFRDVSRNWRQQRQLVYSLGTGDKVGDYLSLLLDDPTLAQPIRANLFRSDDDDSA</sequence>
<proteinExistence type="predicted"/>
<name>A0ABV2I6K7_9HYPH</name>
<feature type="compositionally biased region" description="Basic and acidic residues" evidence="1">
    <location>
        <begin position="1"/>
        <end position="12"/>
    </location>
</feature>
<protein>
    <submittedName>
        <fullName evidence="2">Uncharacterized protein (DUF736 family)</fullName>
    </submittedName>
</protein>
<evidence type="ECO:0000313" key="3">
    <source>
        <dbReference type="Proteomes" id="UP001549036"/>
    </source>
</evidence>
<organism evidence="2 3">
    <name type="scientific">Mesorhizobium shonense</name>
    <dbReference type="NCBI Taxonomy" id="1209948"/>
    <lineage>
        <taxon>Bacteria</taxon>
        <taxon>Pseudomonadati</taxon>
        <taxon>Pseudomonadota</taxon>
        <taxon>Alphaproteobacteria</taxon>
        <taxon>Hyphomicrobiales</taxon>
        <taxon>Phyllobacteriaceae</taxon>
        <taxon>Mesorhizobium</taxon>
    </lineage>
</organism>
<keyword evidence="3" id="KW-1185">Reference proteome</keyword>
<dbReference type="InterPro" id="IPR007948">
    <property type="entry name" value="DUF736"/>
</dbReference>
<comment type="caution">
    <text evidence="2">The sequence shown here is derived from an EMBL/GenBank/DDBJ whole genome shotgun (WGS) entry which is preliminary data.</text>
</comment>
<accession>A0ABV2I6K7</accession>
<dbReference type="EMBL" id="JBEPLM010000034">
    <property type="protein sequence ID" value="MET3597937.1"/>
    <property type="molecule type" value="Genomic_DNA"/>
</dbReference>
<evidence type="ECO:0000313" key="2">
    <source>
        <dbReference type="EMBL" id="MET3597937.1"/>
    </source>
</evidence>
<feature type="region of interest" description="Disordered" evidence="1">
    <location>
        <begin position="1"/>
        <end position="25"/>
    </location>
</feature>